<dbReference type="InterPro" id="IPR018095">
    <property type="entry name" value="Thymidylate_kin_CS"/>
</dbReference>
<keyword evidence="5 12" id="KW-0545">Nucleotide biosynthesis</keyword>
<dbReference type="PANTHER" id="PTHR10344">
    <property type="entry name" value="THYMIDYLATE KINASE"/>
    <property type="match status" value="1"/>
</dbReference>
<feature type="binding site" evidence="12">
    <location>
        <begin position="11"/>
        <end position="18"/>
    </location>
    <ligand>
        <name>ATP</name>
        <dbReference type="ChEBI" id="CHEBI:30616"/>
    </ligand>
</feature>
<dbReference type="RefSeq" id="WP_420241601.1">
    <property type="nucleotide sequence ID" value="NZ_BOPV01000001.1"/>
</dbReference>
<dbReference type="GO" id="GO:0005524">
    <property type="term" value="F:ATP binding"/>
    <property type="evidence" value="ECO:0007669"/>
    <property type="project" value="UniProtKB-UniRule"/>
</dbReference>
<reference evidence="14" key="1">
    <citation type="submission" date="2021-02" db="EMBL/GenBank/DDBJ databases">
        <title>Genome sequence of Rhodospirillales sp. strain TMPK1 isolated from soil.</title>
        <authorList>
            <person name="Nakai R."/>
            <person name="Kusada H."/>
            <person name="Tamaki H."/>
        </authorList>
    </citation>
    <scope>NUCLEOTIDE SEQUENCE</scope>
    <source>
        <strain evidence="14">TMPK1</strain>
    </source>
</reference>
<evidence type="ECO:0000256" key="8">
    <source>
        <dbReference type="ARBA" id="ARBA00022840"/>
    </source>
</evidence>
<evidence type="ECO:0000256" key="4">
    <source>
        <dbReference type="ARBA" id="ARBA00022679"/>
    </source>
</evidence>
<comment type="caution">
    <text evidence="14">The sequence shown here is derived from an EMBL/GenBank/DDBJ whole genome shotgun (WGS) entry which is preliminary data.</text>
</comment>
<keyword evidence="6 12" id="KW-0547">Nucleotide-binding</keyword>
<dbReference type="AlphaFoldDB" id="A0A8S8X7S8"/>
<sequence>MTRGKFISLEGGEGAGKSTQIAPLVAWLAERGITTKVTREPGGSPGAEEIRNLLVTGDPSRWSPVTEALLLYAARRDHVDRTIEPALAAGNWVLCDRFADSSVAYQGFGYGLGEAWVHTLHESVLGNFWPDATLILDVPVEIGLARAKTRHGDEDRYERMGYAFHEKLRQGYLTIAARSPQRCTMIDAARDAASVQADMRAALILQFPELGR</sequence>
<feature type="domain" description="Thymidylate kinase-like" evidence="13">
    <location>
        <begin position="9"/>
        <end position="197"/>
    </location>
</feature>
<evidence type="ECO:0000256" key="11">
    <source>
        <dbReference type="ARBA" id="ARBA00057735"/>
    </source>
</evidence>
<dbReference type="EMBL" id="BOPV01000001">
    <property type="protein sequence ID" value="GIL38564.1"/>
    <property type="molecule type" value="Genomic_DNA"/>
</dbReference>
<dbReference type="Pfam" id="PF02223">
    <property type="entry name" value="Thymidylate_kin"/>
    <property type="match status" value="1"/>
</dbReference>
<dbReference type="Proteomes" id="UP000681075">
    <property type="component" value="Unassembled WGS sequence"/>
</dbReference>
<comment type="function">
    <text evidence="11 12">Phosphorylation of dTMP to form dTDP in both de novo and salvage pathways of dTTP synthesis.</text>
</comment>
<keyword evidence="7 12" id="KW-0418">Kinase</keyword>
<accession>A0A8S8X7S8</accession>
<evidence type="ECO:0000256" key="3">
    <source>
        <dbReference type="ARBA" id="ARBA00017144"/>
    </source>
</evidence>
<dbReference type="GO" id="GO:0006233">
    <property type="term" value="P:dTDP biosynthetic process"/>
    <property type="evidence" value="ECO:0007669"/>
    <property type="project" value="InterPro"/>
</dbReference>
<dbReference type="EC" id="2.7.4.9" evidence="2 12"/>
<dbReference type="InterPro" id="IPR027417">
    <property type="entry name" value="P-loop_NTPase"/>
</dbReference>
<dbReference type="PROSITE" id="PS01331">
    <property type="entry name" value="THYMIDYLATE_KINASE"/>
    <property type="match status" value="1"/>
</dbReference>
<dbReference type="PANTHER" id="PTHR10344:SF4">
    <property type="entry name" value="UMP-CMP KINASE 2, MITOCHONDRIAL"/>
    <property type="match status" value="1"/>
</dbReference>
<dbReference type="GO" id="GO:0004798">
    <property type="term" value="F:dTMP kinase activity"/>
    <property type="evidence" value="ECO:0007669"/>
    <property type="project" value="UniProtKB-UniRule"/>
</dbReference>
<evidence type="ECO:0000256" key="2">
    <source>
        <dbReference type="ARBA" id="ARBA00012980"/>
    </source>
</evidence>
<evidence type="ECO:0000256" key="6">
    <source>
        <dbReference type="ARBA" id="ARBA00022741"/>
    </source>
</evidence>
<comment type="catalytic activity">
    <reaction evidence="10 12">
        <text>dTMP + ATP = dTDP + ADP</text>
        <dbReference type="Rhea" id="RHEA:13517"/>
        <dbReference type="ChEBI" id="CHEBI:30616"/>
        <dbReference type="ChEBI" id="CHEBI:58369"/>
        <dbReference type="ChEBI" id="CHEBI:63528"/>
        <dbReference type="ChEBI" id="CHEBI:456216"/>
        <dbReference type="EC" id="2.7.4.9"/>
    </reaction>
</comment>
<evidence type="ECO:0000313" key="14">
    <source>
        <dbReference type="EMBL" id="GIL38564.1"/>
    </source>
</evidence>
<keyword evidence="4 12" id="KW-0808">Transferase</keyword>
<evidence type="ECO:0000313" key="15">
    <source>
        <dbReference type="Proteomes" id="UP000681075"/>
    </source>
</evidence>
<evidence type="ECO:0000256" key="12">
    <source>
        <dbReference type="HAMAP-Rule" id="MF_00165"/>
    </source>
</evidence>
<evidence type="ECO:0000256" key="7">
    <source>
        <dbReference type="ARBA" id="ARBA00022777"/>
    </source>
</evidence>
<dbReference type="GO" id="GO:0006227">
    <property type="term" value="P:dUDP biosynthetic process"/>
    <property type="evidence" value="ECO:0007669"/>
    <property type="project" value="TreeGrafter"/>
</dbReference>
<dbReference type="NCBIfam" id="TIGR00041">
    <property type="entry name" value="DTMP_kinase"/>
    <property type="match status" value="1"/>
</dbReference>
<evidence type="ECO:0000256" key="5">
    <source>
        <dbReference type="ARBA" id="ARBA00022727"/>
    </source>
</evidence>
<dbReference type="GO" id="GO:0006235">
    <property type="term" value="P:dTTP biosynthetic process"/>
    <property type="evidence" value="ECO:0007669"/>
    <property type="project" value="UniProtKB-UniRule"/>
</dbReference>
<dbReference type="FunFam" id="3.40.50.300:FF:000225">
    <property type="entry name" value="Thymidylate kinase"/>
    <property type="match status" value="1"/>
</dbReference>
<dbReference type="HAMAP" id="MF_00165">
    <property type="entry name" value="Thymidylate_kinase"/>
    <property type="match status" value="1"/>
</dbReference>
<protein>
    <recommendedName>
        <fullName evidence="3 12">Thymidylate kinase</fullName>
        <ecNumber evidence="2 12">2.7.4.9</ecNumber>
    </recommendedName>
    <alternativeName>
        <fullName evidence="9 12">dTMP kinase</fullName>
    </alternativeName>
</protein>
<proteinExistence type="inferred from homology"/>
<gene>
    <name evidence="12 14" type="primary">tmk</name>
    <name evidence="14" type="ORF">TMPK1_08010</name>
</gene>
<evidence type="ECO:0000256" key="10">
    <source>
        <dbReference type="ARBA" id="ARBA00048743"/>
    </source>
</evidence>
<dbReference type="GO" id="GO:0005829">
    <property type="term" value="C:cytosol"/>
    <property type="evidence" value="ECO:0007669"/>
    <property type="project" value="TreeGrafter"/>
</dbReference>
<organism evidence="14 15">
    <name type="scientific">Roseiterribacter gracilis</name>
    <dbReference type="NCBI Taxonomy" id="2812848"/>
    <lineage>
        <taxon>Bacteria</taxon>
        <taxon>Pseudomonadati</taxon>
        <taxon>Pseudomonadota</taxon>
        <taxon>Alphaproteobacteria</taxon>
        <taxon>Rhodospirillales</taxon>
        <taxon>Roseiterribacteraceae</taxon>
        <taxon>Roseiterribacter</taxon>
    </lineage>
</organism>
<dbReference type="InterPro" id="IPR018094">
    <property type="entry name" value="Thymidylate_kinase"/>
</dbReference>
<keyword evidence="8 12" id="KW-0067">ATP-binding</keyword>
<evidence type="ECO:0000259" key="13">
    <source>
        <dbReference type="Pfam" id="PF02223"/>
    </source>
</evidence>
<evidence type="ECO:0000256" key="1">
    <source>
        <dbReference type="ARBA" id="ARBA00009776"/>
    </source>
</evidence>
<dbReference type="SUPFAM" id="SSF52540">
    <property type="entry name" value="P-loop containing nucleoside triphosphate hydrolases"/>
    <property type="match status" value="1"/>
</dbReference>
<dbReference type="CDD" id="cd01672">
    <property type="entry name" value="TMPK"/>
    <property type="match status" value="1"/>
</dbReference>
<keyword evidence="15" id="KW-1185">Reference proteome</keyword>
<dbReference type="Gene3D" id="3.40.50.300">
    <property type="entry name" value="P-loop containing nucleotide triphosphate hydrolases"/>
    <property type="match status" value="1"/>
</dbReference>
<comment type="similarity">
    <text evidence="1 12">Belongs to the thymidylate kinase family.</text>
</comment>
<evidence type="ECO:0000256" key="9">
    <source>
        <dbReference type="ARBA" id="ARBA00029962"/>
    </source>
</evidence>
<dbReference type="InterPro" id="IPR039430">
    <property type="entry name" value="Thymidylate_kin-like_dom"/>
</dbReference>
<name>A0A8S8X7S8_9PROT</name>